<dbReference type="Gene3D" id="3.10.490.10">
    <property type="entry name" value="Gamma-glutamyl cyclotransferase-like"/>
    <property type="match status" value="1"/>
</dbReference>
<evidence type="ECO:0000256" key="13">
    <source>
        <dbReference type="ARBA" id="ARBA00049416"/>
    </source>
</evidence>
<keyword evidence="8" id="KW-0862">Zinc</keyword>
<dbReference type="FunFam" id="3.40.800.20:FF:000014">
    <property type="entry name" value="Histone deacetylase 15"/>
    <property type="match status" value="1"/>
</dbReference>
<accession>A0A6P5FVE2</accession>
<reference evidence="15" key="1">
    <citation type="journal article" date="2015" name="Nat. Genet.">
        <title>The pineapple genome and the evolution of CAM photosynthesis.</title>
        <authorList>
            <person name="Ming R."/>
            <person name="VanBuren R."/>
            <person name="Wai C.M."/>
            <person name="Tang H."/>
            <person name="Schatz M.C."/>
            <person name="Bowers J.E."/>
            <person name="Lyons E."/>
            <person name="Wang M.L."/>
            <person name="Chen J."/>
            <person name="Biggers E."/>
            <person name="Zhang J."/>
            <person name="Huang L."/>
            <person name="Zhang L."/>
            <person name="Miao W."/>
            <person name="Zhang J."/>
            <person name="Ye Z."/>
            <person name="Miao C."/>
            <person name="Lin Z."/>
            <person name="Wang H."/>
            <person name="Zhou H."/>
            <person name="Yim W.C."/>
            <person name="Priest H.D."/>
            <person name="Zheng C."/>
            <person name="Woodhouse M."/>
            <person name="Edger P.P."/>
            <person name="Guyot R."/>
            <person name="Guo H.B."/>
            <person name="Guo H."/>
            <person name="Zheng G."/>
            <person name="Singh R."/>
            <person name="Sharma A."/>
            <person name="Min X."/>
            <person name="Zheng Y."/>
            <person name="Lee H."/>
            <person name="Gurtowski J."/>
            <person name="Sedlazeck F.J."/>
            <person name="Harkess A."/>
            <person name="McKain M.R."/>
            <person name="Liao Z."/>
            <person name="Fang J."/>
            <person name="Liu J."/>
            <person name="Zhang X."/>
            <person name="Zhang Q."/>
            <person name="Hu W."/>
            <person name="Qin Y."/>
            <person name="Wang K."/>
            <person name="Chen L.Y."/>
            <person name="Shirley N."/>
            <person name="Lin Y.R."/>
            <person name="Liu L.Y."/>
            <person name="Hernandez A.G."/>
            <person name="Wright C.L."/>
            <person name="Bulone V."/>
            <person name="Tuskan G.A."/>
            <person name="Heath K."/>
            <person name="Zee F."/>
            <person name="Moore P.H."/>
            <person name="Sunkar R."/>
            <person name="Leebens-Mack J.H."/>
            <person name="Mockler T."/>
            <person name="Bennetzen J.L."/>
            <person name="Freeling M."/>
            <person name="Sankoff D."/>
            <person name="Paterson A.H."/>
            <person name="Zhu X."/>
            <person name="Yang X."/>
            <person name="Smith J.A."/>
            <person name="Cushman J.C."/>
            <person name="Paull R.E."/>
            <person name="Yu Q."/>
        </authorList>
    </citation>
    <scope>NUCLEOTIDE SEQUENCE [LARGE SCALE GENOMIC DNA]</scope>
    <source>
        <strain evidence="15">cv. F153</strain>
    </source>
</reference>
<evidence type="ECO:0000256" key="4">
    <source>
        <dbReference type="ARBA" id="ARBA00012111"/>
    </source>
</evidence>
<dbReference type="Proteomes" id="UP000515123">
    <property type="component" value="Linkage group 1"/>
</dbReference>
<comment type="cofactor">
    <cofactor evidence="1">
        <name>Zn(2+)</name>
        <dbReference type="ChEBI" id="CHEBI:29105"/>
    </cofactor>
</comment>
<dbReference type="RefSeq" id="XP_020099954.1">
    <property type="nucleotide sequence ID" value="XM_020244365.1"/>
</dbReference>
<dbReference type="OrthoDB" id="424012at2759"/>
<keyword evidence="10" id="KW-0805">Transcription regulation</keyword>
<evidence type="ECO:0000256" key="3">
    <source>
        <dbReference type="ARBA" id="ARBA00007738"/>
    </source>
</evidence>
<dbReference type="Pfam" id="PF00850">
    <property type="entry name" value="Hist_deacetyl"/>
    <property type="match status" value="1"/>
</dbReference>
<evidence type="ECO:0000256" key="6">
    <source>
        <dbReference type="ARBA" id="ARBA00022723"/>
    </source>
</evidence>
<dbReference type="PRINTS" id="PR01270">
    <property type="entry name" value="HDASUPER"/>
</dbReference>
<evidence type="ECO:0000256" key="9">
    <source>
        <dbReference type="ARBA" id="ARBA00022853"/>
    </source>
</evidence>
<dbReference type="AlphaFoldDB" id="A0A6P5FVE2"/>
<evidence type="ECO:0000256" key="7">
    <source>
        <dbReference type="ARBA" id="ARBA00022801"/>
    </source>
</evidence>
<dbReference type="GO" id="GO:0000118">
    <property type="term" value="C:histone deacetylase complex"/>
    <property type="evidence" value="ECO:0007669"/>
    <property type="project" value="TreeGrafter"/>
</dbReference>
<dbReference type="InterPro" id="IPR023696">
    <property type="entry name" value="Ureohydrolase_dom_sf"/>
</dbReference>
<dbReference type="GO" id="GO:0005737">
    <property type="term" value="C:cytoplasm"/>
    <property type="evidence" value="ECO:0007669"/>
    <property type="project" value="UniProtKB-ARBA"/>
</dbReference>
<evidence type="ECO:0000256" key="8">
    <source>
        <dbReference type="ARBA" id="ARBA00022833"/>
    </source>
</evidence>
<keyword evidence="12" id="KW-0539">Nucleus</keyword>
<organism evidence="15 16">
    <name type="scientific">Ananas comosus</name>
    <name type="common">Pineapple</name>
    <name type="synonym">Ananas ananas</name>
    <dbReference type="NCBI Taxonomy" id="4615"/>
    <lineage>
        <taxon>Eukaryota</taxon>
        <taxon>Viridiplantae</taxon>
        <taxon>Streptophyta</taxon>
        <taxon>Embryophyta</taxon>
        <taxon>Tracheophyta</taxon>
        <taxon>Spermatophyta</taxon>
        <taxon>Magnoliopsida</taxon>
        <taxon>Liliopsida</taxon>
        <taxon>Poales</taxon>
        <taxon>Bromeliaceae</taxon>
        <taxon>Bromelioideae</taxon>
        <taxon>Ananas</taxon>
    </lineage>
</organism>
<evidence type="ECO:0000256" key="12">
    <source>
        <dbReference type="ARBA" id="ARBA00023242"/>
    </source>
</evidence>
<dbReference type="InterPro" id="IPR000286">
    <property type="entry name" value="HDACs"/>
</dbReference>
<keyword evidence="15" id="KW-1185">Reference proteome</keyword>
<dbReference type="PANTHER" id="PTHR10625">
    <property type="entry name" value="HISTONE DEACETYLASE HDAC1-RELATED"/>
    <property type="match status" value="1"/>
</dbReference>
<comment type="subcellular location">
    <subcellularLocation>
        <location evidence="2">Nucleus</location>
    </subcellularLocation>
</comment>
<evidence type="ECO:0000256" key="2">
    <source>
        <dbReference type="ARBA" id="ARBA00004123"/>
    </source>
</evidence>
<evidence type="ECO:0000256" key="10">
    <source>
        <dbReference type="ARBA" id="ARBA00023015"/>
    </source>
</evidence>
<proteinExistence type="inferred from homology"/>
<dbReference type="GO" id="GO:0141221">
    <property type="term" value="F:histone deacetylase activity, hydrolytic mechanism"/>
    <property type="evidence" value="ECO:0007669"/>
    <property type="project" value="UniProtKB-EC"/>
</dbReference>
<evidence type="ECO:0000256" key="11">
    <source>
        <dbReference type="ARBA" id="ARBA00023163"/>
    </source>
</evidence>
<keyword evidence="9" id="KW-0156">Chromatin regulator</keyword>
<dbReference type="GO" id="GO:0046872">
    <property type="term" value="F:metal ion binding"/>
    <property type="evidence" value="ECO:0007669"/>
    <property type="project" value="UniProtKB-KW"/>
</dbReference>
<evidence type="ECO:0000256" key="1">
    <source>
        <dbReference type="ARBA" id="ARBA00001947"/>
    </source>
</evidence>
<evidence type="ECO:0000259" key="14">
    <source>
        <dbReference type="Pfam" id="PF00850"/>
    </source>
</evidence>
<dbReference type="InterPro" id="IPR037138">
    <property type="entry name" value="His_deacetylse_dom_sf"/>
</dbReference>
<evidence type="ECO:0000256" key="5">
    <source>
        <dbReference type="ARBA" id="ARBA00022491"/>
    </source>
</evidence>
<keyword evidence="11" id="KW-0804">Transcription</keyword>
<comment type="similarity">
    <text evidence="3">Belongs to the histone deacetylase family. HD type 2 subfamily.</text>
</comment>
<dbReference type="InterPro" id="IPR023801">
    <property type="entry name" value="His_deacetylse_dom"/>
</dbReference>
<sequence>MAAPETPQPPPPPPSAVGLVYDERMCGHATPDGESHPENPERLRAIWRKLEAEGITKRCVLVKAKEAEDQDIASVHSQNHIKLIRSISSKQFDSRRNKIAKRFNSIYFNEGSSESAYLAAGSVIEAAEKVANGELNSAIALVRPPGHHAEHNEAMGFCLFNNVAIAVSFLLKEPELGIKKILIVDWDVHHGNGTQNTFYKDPHVLFFSVHRFDFGTFYPAGGDGSHCMVGEGPGQGYNINVPWEHGRCGDADYLAVWDHVLIPVAEAYNPDIVMISAGFDAALGDPLGGCCITPYGYSLLLKKLITFARGKIVMVLEGGYNLKSIANSVFACAKVLLGEEPSLGSVENKPFESTWRVIQAVRDELKTYWPVLGGKLPEELLAHSRKLNLAELNFYSSSESDEEDLHEPSASVCSVNVIEVAEDDLSSQLSRLNVDGLDHAKGTTSNHSATTKDLNDPLEASHNVTMKILDGCVPWRSALLETYIWYASYGSNMWRPRFLCYIEGGKVEGMSQPCCGSRDRSSPKDVAWKTMPHRLFFGRSFTRSWGPGGVAFLHPESNSNEKAHICMYKITLEQFNDLLFQENCLVKENCSIQQIESPLFNLSSLDFVSENKSLHLEVLKDGWYSNVLYLGKEDDLPILTMTCGLSDFERFKSGEVPLTAPAKGYVNTLVKGLTEGKQLSEAAAIDYINDATVRKL</sequence>
<feature type="domain" description="Histone deacetylase" evidence="14">
    <location>
        <begin position="36"/>
        <end position="335"/>
    </location>
</feature>
<dbReference type="PANTHER" id="PTHR10625:SF25">
    <property type="entry name" value="HISTONE DEACETYLASE 18-RELATED"/>
    <property type="match status" value="1"/>
</dbReference>
<reference evidence="16" key="2">
    <citation type="submission" date="2025-08" db="UniProtKB">
        <authorList>
            <consortium name="RefSeq"/>
        </authorList>
    </citation>
    <scope>IDENTIFICATION</scope>
</reference>
<keyword evidence="6" id="KW-0479">Metal-binding</keyword>
<dbReference type="GO" id="GO:0040029">
    <property type="term" value="P:epigenetic regulation of gene expression"/>
    <property type="evidence" value="ECO:0007669"/>
    <property type="project" value="TreeGrafter"/>
</dbReference>
<name>A0A6P5FVE2_ANACO</name>
<keyword evidence="7" id="KW-0378">Hydrolase</keyword>
<gene>
    <name evidence="16" type="primary">LOC109718241</name>
</gene>
<comment type="catalytic activity">
    <reaction evidence="13">
        <text>N(6)-acetyl-L-lysyl-[histone] + H2O = L-lysyl-[histone] + acetate</text>
        <dbReference type="Rhea" id="RHEA:58196"/>
        <dbReference type="Rhea" id="RHEA-COMP:9845"/>
        <dbReference type="Rhea" id="RHEA-COMP:11338"/>
        <dbReference type="ChEBI" id="CHEBI:15377"/>
        <dbReference type="ChEBI" id="CHEBI:29969"/>
        <dbReference type="ChEBI" id="CHEBI:30089"/>
        <dbReference type="ChEBI" id="CHEBI:61930"/>
        <dbReference type="EC" id="3.5.1.98"/>
    </reaction>
    <physiologicalReaction direction="left-to-right" evidence="13">
        <dbReference type="Rhea" id="RHEA:58197"/>
    </physiologicalReaction>
</comment>
<evidence type="ECO:0000313" key="16">
    <source>
        <dbReference type="RefSeq" id="XP_020099954.1"/>
    </source>
</evidence>
<dbReference type="Gene3D" id="3.40.800.20">
    <property type="entry name" value="Histone deacetylase domain"/>
    <property type="match status" value="1"/>
</dbReference>
<dbReference type="EC" id="3.5.1.98" evidence="4"/>
<keyword evidence="5" id="KW-0678">Repressor</keyword>
<protein>
    <recommendedName>
        <fullName evidence="4">histone deacetylase</fullName>
        <ecNumber evidence="4">3.5.1.98</ecNumber>
    </recommendedName>
</protein>
<evidence type="ECO:0000313" key="15">
    <source>
        <dbReference type="Proteomes" id="UP000515123"/>
    </source>
</evidence>
<dbReference type="GeneID" id="109718241"/>
<dbReference type="SUPFAM" id="SSF52768">
    <property type="entry name" value="Arginase/deacetylase"/>
    <property type="match status" value="1"/>
</dbReference>
<dbReference type="GO" id="GO:0050793">
    <property type="term" value="P:regulation of developmental process"/>
    <property type="evidence" value="ECO:0007669"/>
    <property type="project" value="UniProtKB-ARBA"/>
</dbReference>